<accession>A0AAW0FD13</accession>
<comment type="caution">
    <text evidence="1">The sequence shown here is derived from an EMBL/GenBank/DDBJ whole genome shotgun (WGS) entry which is preliminary data.</text>
</comment>
<sequence length="296" mass="33232">MRDVNLATYFRGIFPNYQCPECKEDHDSVEGLIEHLWTHRANEADGELDRDRYGRCPHPSCKGRLLISLRGKAKVMNHFMKHTGERSFACPHLTAWTQGHRELCGYTANSESALDKHRERVHLSKDALKTVIHPWIDKEGTTLSAAELHFDNPRVGAHQGEGGAQQVKVENDQPDHLPPAQPPVPVLAPFHAQGPFAAGHGTNHQAQMPGPALPHHPFLGPAIYLPPIFVIPQEGEIIVERFEHVRVTKRAPTGRHLFRAGPYPRYVPDDHLHVRVRGRMTSRQILPAGHPAYPQA</sequence>
<organism evidence="1 2">
    <name type="scientific">Cerrena zonata</name>
    <dbReference type="NCBI Taxonomy" id="2478898"/>
    <lineage>
        <taxon>Eukaryota</taxon>
        <taxon>Fungi</taxon>
        <taxon>Dikarya</taxon>
        <taxon>Basidiomycota</taxon>
        <taxon>Agaricomycotina</taxon>
        <taxon>Agaricomycetes</taxon>
        <taxon>Polyporales</taxon>
        <taxon>Cerrenaceae</taxon>
        <taxon>Cerrena</taxon>
    </lineage>
</organism>
<dbReference type="EMBL" id="JASBNA010000059">
    <property type="protein sequence ID" value="KAK7679433.1"/>
    <property type="molecule type" value="Genomic_DNA"/>
</dbReference>
<dbReference type="AlphaFoldDB" id="A0AAW0FD13"/>
<evidence type="ECO:0008006" key="3">
    <source>
        <dbReference type="Google" id="ProtNLM"/>
    </source>
</evidence>
<dbReference type="Proteomes" id="UP001385951">
    <property type="component" value="Unassembled WGS sequence"/>
</dbReference>
<reference evidence="1 2" key="1">
    <citation type="submission" date="2022-09" db="EMBL/GenBank/DDBJ databases">
        <authorList>
            <person name="Palmer J.M."/>
        </authorList>
    </citation>
    <scope>NUCLEOTIDE SEQUENCE [LARGE SCALE GENOMIC DNA]</scope>
    <source>
        <strain evidence="1 2">DSM 7382</strain>
    </source>
</reference>
<evidence type="ECO:0000313" key="2">
    <source>
        <dbReference type="Proteomes" id="UP001385951"/>
    </source>
</evidence>
<gene>
    <name evidence="1" type="ORF">QCA50_017487</name>
</gene>
<keyword evidence="2" id="KW-1185">Reference proteome</keyword>
<name>A0AAW0FD13_9APHY</name>
<protein>
    <recommendedName>
        <fullName evidence="3">C2H2-type domain-containing protein</fullName>
    </recommendedName>
</protein>
<proteinExistence type="predicted"/>
<evidence type="ECO:0000313" key="1">
    <source>
        <dbReference type="EMBL" id="KAK7679433.1"/>
    </source>
</evidence>